<organism evidence="5 6">
    <name type="scientific">Dermatophagoides farinae</name>
    <name type="common">American house dust mite</name>
    <dbReference type="NCBI Taxonomy" id="6954"/>
    <lineage>
        <taxon>Eukaryota</taxon>
        <taxon>Metazoa</taxon>
        <taxon>Ecdysozoa</taxon>
        <taxon>Arthropoda</taxon>
        <taxon>Chelicerata</taxon>
        <taxon>Arachnida</taxon>
        <taxon>Acari</taxon>
        <taxon>Acariformes</taxon>
        <taxon>Sarcoptiformes</taxon>
        <taxon>Astigmata</taxon>
        <taxon>Psoroptidia</taxon>
        <taxon>Analgoidea</taxon>
        <taxon>Pyroglyphidae</taxon>
        <taxon>Dermatophagoidinae</taxon>
        <taxon>Dermatophagoides</taxon>
    </lineage>
</organism>
<gene>
    <name evidence="5" type="primary">SH3BP5</name>
    <name evidence="5" type="ORF">DERF_007686</name>
</gene>
<dbReference type="OrthoDB" id="446789at2759"/>
<dbReference type="GO" id="GO:0005737">
    <property type="term" value="C:cytoplasm"/>
    <property type="evidence" value="ECO:0007669"/>
    <property type="project" value="TreeGrafter"/>
</dbReference>
<name>A0A922HYF7_DERFA</name>
<sequence length="345" mass="40070">MSSNEIIGQHHNNHNHHNGDYNVGNHKSHKHHHHELIEEDSIDEIDCQIPDIKEFDPKIRDLLDDLNRYSTKINQLEQCFQEENSRFHRVLNESSVQLNKTLKKCGERNVSTSRPYYEALQKLNDLKIKCQTAALKFEKFNELYMNAKQAISDAELMFHKNIKEDGHFDQYWQEKLNIANAKFMEAKLKREEHELEHLSLMAQIRLLEYNATDLKTKYKSSIKRAKSYFDEAHNIDLKLKKIRDDTKLLEEELAKCKSQYSTTLKNLENISEEIHEKRAQYIAKSLKREPGVGAEIIDQNCLEIVENLAKIELNPDEKIIATQTTDCHSLSTSSSLSSTSSSSSS</sequence>
<comment type="similarity">
    <text evidence="1">Belongs to the SH3BP5 family.</text>
</comment>
<dbReference type="PANTHER" id="PTHR19423">
    <property type="entry name" value="SH3 DOMAIN-BINDING PROTEIN 5"/>
    <property type="match status" value="1"/>
</dbReference>
<reference evidence="5" key="2">
    <citation type="journal article" date="2022" name="Res Sq">
        <title>Comparative Genomics Reveals Insights into the Divergent Evolution of Astigmatic Mites and Household Pest Adaptations.</title>
        <authorList>
            <person name="Xiong Q."/>
            <person name="Wan A.T.-Y."/>
            <person name="Liu X.-Y."/>
            <person name="Fung C.S.-H."/>
            <person name="Xiao X."/>
            <person name="Malainual N."/>
            <person name="Hou J."/>
            <person name="Wang L."/>
            <person name="Wang M."/>
            <person name="Yang K."/>
            <person name="Cui Y."/>
            <person name="Leung E."/>
            <person name="Nong W."/>
            <person name="Shin S.-K."/>
            <person name="Au S."/>
            <person name="Jeong K.Y."/>
            <person name="Chew F.T."/>
            <person name="Hui J."/>
            <person name="Leung T.F."/>
            <person name="Tungtrongchitr A."/>
            <person name="Zhong N."/>
            <person name="Liu Z."/>
            <person name="Tsui S."/>
        </authorList>
    </citation>
    <scope>NUCLEOTIDE SEQUENCE</scope>
    <source>
        <strain evidence="5">Derf</strain>
        <tissue evidence="5">Whole organism</tissue>
    </source>
</reference>
<evidence type="ECO:0000313" key="5">
    <source>
        <dbReference type="EMBL" id="KAH9516984.1"/>
    </source>
</evidence>
<dbReference type="GO" id="GO:0035556">
    <property type="term" value="P:intracellular signal transduction"/>
    <property type="evidence" value="ECO:0007669"/>
    <property type="project" value="InterPro"/>
</dbReference>
<reference evidence="5" key="1">
    <citation type="submission" date="2013-05" db="EMBL/GenBank/DDBJ databases">
        <authorList>
            <person name="Yim A.K.Y."/>
            <person name="Chan T.F."/>
            <person name="Ji K.M."/>
            <person name="Liu X.Y."/>
            <person name="Zhou J.W."/>
            <person name="Li R.Q."/>
            <person name="Yang K.Y."/>
            <person name="Li J."/>
            <person name="Li M."/>
            <person name="Law P.T.W."/>
            <person name="Wu Y.L."/>
            <person name="Cai Z.L."/>
            <person name="Qin H."/>
            <person name="Bao Y."/>
            <person name="Leung R.K.K."/>
            <person name="Ng P.K.S."/>
            <person name="Zou J."/>
            <person name="Zhong X.J."/>
            <person name="Ran P.X."/>
            <person name="Zhong N.S."/>
            <person name="Liu Z.G."/>
            <person name="Tsui S.K.W."/>
        </authorList>
    </citation>
    <scope>NUCLEOTIDE SEQUENCE</scope>
    <source>
        <strain evidence="5">Derf</strain>
        <tissue evidence="5">Whole organism</tissue>
    </source>
</reference>
<dbReference type="Proteomes" id="UP000790347">
    <property type="component" value="Unassembled WGS sequence"/>
</dbReference>
<keyword evidence="2 3" id="KW-0175">Coiled coil</keyword>
<feature type="region of interest" description="Disordered" evidence="4">
    <location>
        <begin position="1"/>
        <end position="32"/>
    </location>
</feature>
<evidence type="ECO:0000256" key="3">
    <source>
        <dbReference type="SAM" id="Coils"/>
    </source>
</evidence>
<accession>A0A922HYF7</accession>
<feature type="coiled-coil region" evidence="3">
    <location>
        <begin position="239"/>
        <end position="284"/>
    </location>
</feature>
<dbReference type="GO" id="GO:0004860">
    <property type="term" value="F:protein kinase inhibitor activity"/>
    <property type="evidence" value="ECO:0007669"/>
    <property type="project" value="TreeGrafter"/>
</dbReference>
<keyword evidence="6" id="KW-1185">Reference proteome</keyword>
<proteinExistence type="inferred from homology"/>
<protein>
    <submittedName>
        <fullName evidence="5">SH3 domain-binding protein 5</fullName>
    </submittedName>
</protein>
<dbReference type="Pfam" id="PF05276">
    <property type="entry name" value="SH3BP5"/>
    <property type="match status" value="1"/>
</dbReference>
<dbReference type="AlphaFoldDB" id="A0A922HYF7"/>
<evidence type="ECO:0000256" key="1">
    <source>
        <dbReference type="ARBA" id="ARBA00007796"/>
    </source>
</evidence>
<evidence type="ECO:0000313" key="6">
    <source>
        <dbReference type="Proteomes" id="UP000790347"/>
    </source>
</evidence>
<evidence type="ECO:0000256" key="2">
    <source>
        <dbReference type="ARBA" id="ARBA00023054"/>
    </source>
</evidence>
<dbReference type="PANTHER" id="PTHR19423:SF1">
    <property type="entry name" value="SH3 DOMAIN-BINDING PROTEIN 5"/>
    <property type="match status" value="1"/>
</dbReference>
<dbReference type="EMBL" id="ASGP02000003">
    <property type="protein sequence ID" value="KAH9516984.1"/>
    <property type="molecule type" value="Genomic_DNA"/>
</dbReference>
<evidence type="ECO:0000256" key="4">
    <source>
        <dbReference type="SAM" id="MobiDB-lite"/>
    </source>
</evidence>
<dbReference type="InterPro" id="IPR007940">
    <property type="entry name" value="SH3BP5"/>
</dbReference>
<comment type="caution">
    <text evidence="5">The sequence shown here is derived from an EMBL/GenBank/DDBJ whole genome shotgun (WGS) entry which is preliminary data.</text>
</comment>